<evidence type="ECO:0000256" key="6">
    <source>
        <dbReference type="ARBA" id="ARBA00023110"/>
    </source>
</evidence>
<dbReference type="Gene3D" id="1.10.3120.10">
    <property type="entry name" value="Trigger factor, C-terminal domain"/>
    <property type="match status" value="1"/>
</dbReference>
<evidence type="ECO:0000313" key="16">
    <source>
        <dbReference type="Proteomes" id="UP000002572"/>
    </source>
</evidence>
<dbReference type="Gene3D" id="3.30.70.1050">
    <property type="entry name" value="Trigger factor ribosome-binding domain"/>
    <property type="match status" value="1"/>
</dbReference>
<dbReference type="eggNOG" id="COG0544">
    <property type="taxonomic scope" value="Bacteria"/>
</dbReference>
<dbReference type="PROSITE" id="PS50059">
    <property type="entry name" value="FKBP_PPIASE"/>
    <property type="match status" value="1"/>
</dbReference>
<keyword evidence="6 11" id="KW-0697">Rotamase</keyword>
<dbReference type="InterPro" id="IPR001179">
    <property type="entry name" value="PPIase_FKBP_dom"/>
</dbReference>
<accession>E6W0M4</accession>
<evidence type="ECO:0000256" key="3">
    <source>
        <dbReference type="ARBA" id="ARBA00013194"/>
    </source>
</evidence>
<comment type="similarity">
    <text evidence="2 11 13">Belongs to the FKBP-type PPIase family. Tig subfamily.</text>
</comment>
<dbReference type="EC" id="5.2.1.8" evidence="3 11"/>
<sequence length="443" mass="50090">MKVELKNLEKSAKEVTVTIPGKVMDDALESEIKKIAKKAKIRGFRPGKAPLAVVRQEYGANAYNLASERVIQDAVTSSLQSEDISYVSRPEVTDLQRNEDNDLVLKYTVDTFPEVTPEIYKGFELERERYEVTDKDVEEAIGRILEQRAEFSAVQREARTGDEVVIDFKGKIDGEYFEGGTAERFKLVLGSGQFIPGFEPQLEGMTIGQEKVIDVSFPDDYHAESLKGKAAQFEVTLHEVNEKVTPVLTDELAKEVSRDREVAGADEFRQLIRKDIEEYMDSESKRKFREQIAQKLMDSNAFDVPESMIQDQARRIAGNILMQYVQSIPDEQTFRQQMERLAPAYSDMAEKQVRTSVLLHAVAKLESIDASEEDMEKAIAEEATRAQASVEDTRKRLNAQALESIKANIIEDKVVDFIGANSSVTEKTVTKEDLERQREEVNA</sequence>
<organism evidence="15 16">
    <name type="scientific">Desulfurispirillum indicum (strain ATCC BAA-1389 / DSM 22839 / S5)</name>
    <dbReference type="NCBI Taxonomy" id="653733"/>
    <lineage>
        <taxon>Bacteria</taxon>
        <taxon>Pseudomonadati</taxon>
        <taxon>Chrysiogenota</taxon>
        <taxon>Chrysiogenia</taxon>
        <taxon>Chrysiogenales</taxon>
        <taxon>Chrysiogenaceae</taxon>
        <taxon>Desulfurispirillum</taxon>
    </lineage>
</organism>
<dbReference type="Proteomes" id="UP000002572">
    <property type="component" value="Chromosome"/>
</dbReference>
<keyword evidence="11" id="KW-0963">Cytoplasm</keyword>
<keyword evidence="9 11" id="KW-0131">Cell cycle</keyword>
<dbReference type="FunCoup" id="E6W0M4">
    <property type="interactions" value="605"/>
</dbReference>
<dbReference type="AlphaFoldDB" id="E6W0M4"/>
<dbReference type="InterPro" id="IPR037041">
    <property type="entry name" value="Trigger_fac_C_sf"/>
</dbReference>
<dbReference type="RefSeq" id="WP_013505164.1">
    <property type="nucleotide sequence ID" value="NC_014836.1"/>
</dbReference>
<evidence type="ECO:0000256" key="8">
    <source>
        <dbReference type="ARBA" id="ARBA00023235"/>
    </source>
</evidence>
<dbReference type="NCBIfam" id="TIGR00115">
    <property type="entry name" value="tig"/>
    <property type="match status" value="1"/>
</dbReference>
<dbReference type="Pfam" id="PF05698">
    <property type="entry name" value="Trigger_C"/>
    <property type="match status" value="1"/>
</dbReference>
<dbReference type="SUPFAM" id="SSF102735">
    <property type="entry name" value="Trigger factor ribosome-binding domain"/>
    <property type="match status" value="1"/>
</dbReference>
<evidence type="ECO:0000259" key="14">
    <source>
        <dbReference type="PROSITE" id="PS50059"/>
    </source>
</evidence>
<dbReference type="GO" id="GO:0051083">
    <property type="term" value="P:'de novo' cotranslational protein folding"/>
    <property type="evidence" value="ECO:0007669"/>
    <property type="project" value="TreeGrafter"/>
</dbReference>
<reference evidence="15 16" key="1">
    <citation type="submission" date="2010-12" db="EMBL/GenBank/DDBJ databases">
        <title>Complete sequence of Desulfurispirillum indicum S5.</title>
        <authorList>
            <consortium name="US DOE Joint Genome Institute"/>
            <person name="Lucas S."/>
            <person name="Copeland A."/>
            <person name="Lapidus A."/>
            <person name="Cheng J.-F."/>
            <person name="Goodwin L."/>
            <person name="Pitluck S."/>
            <person name="Chertkov O."/>
            <person name="Held B."/>
            <person name="Detter J.C."/>
            <person name="Han C."/>
            <person name="Tapia R."/>
            <person name="Land M."/>
            <person name="Hauser L."/>
            <person name="Kyrpides N."/>
            <person name="Ivanova N."/>
            <person name="Mikhailova N."/>
            <person name="Haggblom M."/>
            <person name="Rauschenbach I."/>
            <person name="Bini E."/>
            <person name="Woyke T."/>
        </authorList>
    </citation>
    <scope>NUCLEOTIDE SEQUENCE [LARGE SCALE GENOMIC DNA]</scope>
    <source>
        <strain evidence="16">ATCC BAA-1389 / DSM 22839 / S5</strain>
    </source>
</reference>
<dbReference type="Pfam" id="PF05697">
    <property type="entry name" value="Trigger_N"/>
    <property type="match status" value="1"/>
</dbReference>
<dbReference type="InParanoid" id="E6W0M4"/>
<dbReference type="GO" id="GO:0015031">
    <property type="term" value="P:protein transport"/>
    <property type="evidence" value="ECO:0007669"/>
    <property type="project" value="UniProtKB-UniRule"/>
</dbReference>
<dbReference type="SUPFAM" id="SSF54534">
    <property type="entry name" value="FKBP-like"/>
    <property type="match status" value="1"/>
</dbReference>
<keyword evidence="5 11" id="KW-0132">Cell division</keyword>
<comment type="function">
    <text evidence="11">Involved in protein export. Acts as a chaperone by maintaining the newly synthesized protein in an open conformation. Functions as a peptidyl-prolyl cis-trans isomerase.</text>
</comment>
<dbReference type="HOGENOM" id="CLU_033058_3_2_0"/>
<comment type="domain">
    <text evidence="11">Consists of 3 domains; the N-terminus binds the ribosome, the middle domain has PPIase activity, while the C-terminus has intrinsic chaperone activity on its own.</text>
</comment>
<dbReference type="PIRSF" id="PIRSF003095">
    <property type="entry name" value="Trigger_factor"/>
    <property type="match status" value="1"/>
</dbReference>
<dbReference type="EMBL" id="CP002432">
    <property type="protein sequence ID" value="ADU65276.1"/>
    <property type="molecule type" value="Genomic_DNA"/>
</dbReference>
<evidence type="ECO:0000256" key="11">
    <source>
        <dbReference type="HAMAP-Rule" id="MF_00303"/>
    </source>
</evidence>
<comment type="catalytic activity">
    <reaction evidence="1 11 12">
        <text>[protein]-peptidylproline (omega=180) = [protein]-peptidylproline (omega=0)</text>
        <dbReference type="Rhea" id="RHEA:16237"/>
        <dbReference type="Rhea" id="RHEA-COMP:10747"/>
        <dbReference type="Rhea" id="RHEA-COMP:10748"/>
        <dbReference type="ChEBI" id="CHEBI:83833"/>
        <dbReference type="ChEBI" id="CHEBI:83834"/>
        <dbReference type="EC" id="5.2.1.8"/>
    </reaction>
</comment>
<dbReference type="GO" id="GO:0051301">
    <property type="term" value="P:cell division"/>
    <property type="evidence" value="ECO:0007669"/>
    <property type="project" value="UniProtKB-KW"/>
</dbReference>
<dbReference type="Pfam" id="PF00254">
    <property type="entry name" value="FKBP_C"/>
    <property type="match status" value="1"/>
</dbReference>
<dbReference type="HAMAP" id="MF_00303">
    <property type="entry name" value="Trigger_factor_Tig"/>
    <property type="match status" value="1"/>
</dbReference>
<evidence type="ECO:0000256" key="9">
    <source>
        <dbReference type="ARBA" id="ARBA00023306"/>
    </source>
</evidence>
<dbReference type="STRING" id="653733.Selin_0528"/>
<protein>
    <recommendedName>
        <fullName evidence="4 11">Trigger factor</fullName>
        <shortName evidence="11">TF</shortName>
        <ecNumber evidence="3 11">5.2.1.8</ecNumber>
    </recommendedName>
    <alternativeName>
        <fullName evidence="10 11">PPIase</fullName>
    </alternativeName>
</protein>
<evidence type="ECO:0000256" key="5">
    <source>
        <dbReference type="ARBA" id="ARBA00022618"/>
    </source>
</evidence>
<dbReference type="PANTHER" id="PTHR30560:SF3">
    <property type="entry name" value="TRIGGER FACTOR-LIKE PROTEIN TIG, CHLOROPLASTIC"/>
    <property type="match status" value="1"/>
</dbReference>
<dbReference type="InterPro" id="IPR046357">
    <property type="entry name" value="PPIase_dom_sf"/>
</dbReference>
<dbReference type="InterPro" id="IPR005215">
    <property type="entry name" value="Trig_fac"/>
</dbReference>
<evidence type="ECO:0000256" key="7">
    <source>
        <dbReference type="ARBA" id="ARBA00023186"/>
    </source>
</evidence>
<dbReference type="GO" id="GO:0005737">
    <property type="term" value="C:cytoplasm"/>
    <property type="evidence" value="ECO:0007669"/>
    <property type="project" value="UniProtKB-SubCell"/>
</dbReference>
<evidence type="ECO:0000313" key="15">
    <source>
        <dbReference type="EMBL" id="ADU65276.1"/>
    </source>
</evidence>
<evidence type="ECO:0000256" key="10">
    <source>
        <dbReference type="ARBA" id="ARBA00029986"/>
    </source>
</evidence>
<dbReference type="OrthoDB" id="9767721at2"/>
<dbReference type="GO" id="GO:0003755">
    <property type="term" value="F:peptidyl-prolyl cis-trans isomerase activity"/>
    <property type="evidence" value="ECO:0007669"/>
    <property type="project" value="UniProtKB-UniRule"/>
</dbReference>
<feature type="domain" description="PPIase FKBP-type" evidence="14">
    <location>
        <begin position="161"/>
        <end position="246"/>
    </location>
</feature>
<dbReference type="InterPro" id="IPR027304">
    <property type="entry name" value="Trigger_fact/SurA_dom_sf"/>
</dbReference>
<dbReference type="Gene3D" id="3.10.50.40">
    <property type="match status" value="1"/>
</dbReference>
<evidence type="ECO:0000256" key="4">
    <source>
        <dbReference type="ARBA" id="ARBA00016902"/>
    </source>
</evidence>
<dbReference type="GO" id="GO:0043335">
    <property type="term" value="P:protein unfolding"/>
    <property type="evidence" value="ECO:0007669"/>
    <property type="project" value="TreeGrafter"/>
</dbReference>
<evidence type="ECO:0000256" key="1">
    <source>
        <dbReference type="ARBA" id="ARBA00000971"/>
    </source>
</evidence>
<dbReference type="InterPro" id="IPR036611">
    <property type="entry name" value="Trigger_fac_ribosome-bd_sf"/>
</dbReference>
<keyword evidence="16" id="KW-1185">Reference proteome</keyword>
<evidence type="ECO:0000256" key="2">
    <source>
        <dbReference type="ARBA" id="ARBA00005464"/>
    </source>
</evidence>
<gene>
    <name evidence="11" type="primary">tig</name>
    <name evidence="15" type="ordered locus">Selin_0528</name>
</gene>
<dbReference type="PANTHER" id="PTHR30560">
    <property type="entry name" value="TRIGGER FACTOR CHAPERONE AND PEPTIDYL-PROLYL CIS/TRANS ISOMERASE"/>
    <property type="match status" value="1"/>
</dbReference>
<dbReference type="GO" id="GO:0043022">
    <property type="term" value="F:ribosome binding"/>
    <property type="evidence" value="ECO:0007669"/>
    <property type="project" value="TreeGrafter"/>
</dbReference>
<dbReference type="KEGG" id="din:Selin_0528"/>
<name>E6W0M4_DESIS</name>
<evidence type="ECO:0000256" key="13">
    <source>
        <dbReference type="RuleBase" id="RU003914"/>
    </source>
</evidence>
<proteinExistence type="inferred from homology"/>
<keyword evidence="8 11" id="KW-0413">Isomerase</keyword>
<dbReference type="GO" id="GO:0044183">
    <property type="term" value="F:protein folding chaperone"/>
    <property type="evidence" value="ECO:0007669"/>
    <property type="project" value="TreeGrafter"/>
</dbReference>
<comment type="subcellular location">
    <subcellularLocation>
        <location evidence="11">Cytoplasm</location>
    </subcellularLocation>
    <text evidence="11">About half TF is bound to the ribosome near the polypeptide exit tunnel while the other half is free in the cytoplasm.</text>
</comment>
<dbReference type="InterPro" id="IPR008881">
    <property type="entry name" value="Trigger_fac_ribosome-bd_bac"/>
</dbReference>
<evidence type="ECO:0000256" key="12">
    <source>
        <dbReference type="PROSITE-ProRule" id="PRU00277"/>
    </source>
</evidence>
<dbReference type="InterPro" id="IPR008880">
    <property type="entry name" value="Trigger_fac_C"/>
</dbReference>
<dbReference type="FunFam" id="3.10.50.40:FF:000001">
    <property type="entry name" value="Trigger factor"/>
    <property type="match status" value="1"/>
</dbReference>
<dbReference type="SUPFAM" id="SSF109998">
    <property type="entry name" value="Triger factor/SurA peptide-binding domain-like"/>
    <property type="match status" value="1"/>
</dbReference>
<keyword evidence="7 11" id="KW-0143">Chaperone</keyword>